<sequence length="108" mass="12308">MESSTKYEAVQNAEECTGQIVMETDQEESILLAWWKEILAIVVAIGTMIGLIKLLLFYNNKELPKWKGNLTLNFVASLLVVLQRGMLMIVIVEGKQYRLTKVYTLTLL</sequence>
<accession>A0A2W1DKR8</accession>
<gene>
    <name evidence="1" type="ORF">PtrM4_098650</name>
</gene>
<dbReference type="AlphaFoldDB" id="A0A2W1DKR8"/>
<dbReference type="Proteomes" id="UP000245464">
    <property type="component" value="Chromosome 4"/>
</dbReference>
<dbReference type="PANTHER" id="PTHR35394:SF5">
    <property type="entry name" value="DUF3176 DOMAIN-CONTAINING PROTEIN"/>
    <property type="match status" value="1"/>
</dbReference>
<dbReference type="PANTHER" id="PTHR35394">
    <property type="entry name" value="DUF3176 DOMAIN-CONTAINING PROTEIN"/>
    <property type="match status" value="1"/>
</dbReference>
<proteinExistence type="predicted"/>
<comment type="caution">
    <text evidence="1">The sequence shown here is derived from an EMBL/GenBank/DDBJ whole genome shotgun (WGS) entry which is preliminary data.</text>
</comment>
<evidence type="ECO:0000313" key="2">
    <source>
        <dbReference type="Proteomes" id="UP000245464"/>
    </source>
</evidence>
<dbReference type="EMBL" id="NQIK02000004">
    <property type="protein sequence ID" value="KAF7572365.1"/>
    <property type="molecule type" value="Genomic_DNA"/>
</dbReference>
<protein>
    <submittedName>
        <fullName evidence="1">DUF3176 domain containing protein</fullName>
    </submittedName>
</protein>
<dbReference type="KEGG" id="ptrr:90956414"/>
<evidence type="ECO:0000313" key="1">
    <source>
        <dbReference type="EMBL" id="KAF7572365.1"/>
    </source>
</evidence>
<dbReference type="RefSeq" id="XP_065962938.1">
    <property type="nucleotide sequence ID" value="XM_066107270.1"/>
</dbReference>
<dbReference type="GeneID" id="90956414"/>
<organism evidence="1 2">
    <name type="scientific">Pyrenophora tritici-repentis</name>
    <dbReference type="NCBI Taxonomy" id="45151"/>
    <lineage>
        <taxon>Eukaryota</taxon>
        <taxon>Fungi</taxon>
        <taxon>Dikarya</taxon>
        <taxon>Ascomycota</taxon>
        <taxon>Pezizomycotina</taxon>
        <taxon>Dothideomycetes</taxon>
        <taxon>Pleosporomycetidae</taxon>
        <taxon>Pleosporales</taxon>
        <taxon>Pleosporineae</taxon>
        <taxon>Pleosporaceae</taxon>
        <taxon>Pyrenophora</taxon>
    </lineage>
</organism>
<reference evidence="1 2" key="1">
    <citation type="journal article" date="2018" name="BMC Genomics">
        <title>Comparative genomics of the wheat fungal pathogen Pyrenophora tritici-repentis reveals chromosomal variations and genome plasticity.</title>
        <authorList>
            <person name="Moolhuijzen P."/>
            <person name="See P.T."/>
            <person name="Hane J.K."/>
            <person name="Shi G."/>
            <person name="Liu Z."/>
            <person name="Oliver R.P."/>
            <person name="Moffat C.S."/>
        </authorList>
    </citation>
    <scope>NUCLEOTIDE SEQUENCE [LARGE SCALE GENOMIC DNA]</scope>
    <source>
        <strain evidence="1">M4</strain>
    </source>
</reference>
<name>A0A2W1DKR8_9PLEO</name>